<dbReference type="PROSITE" id="PS51125">
    <property type="entry name" value="NHL"/>
    <property type="match status" value="4"/>
</dbReference>
<evidence type="ECO:0000313" key="4">
    <source>
        <dbReference type="EMBL" id="ASU35803.1"/>
    </source>
</evidence>
<dbReference type="InterPro" id="IPR011042">
    <property type="entry name" value="6-blade_b-propeller_TolB-like"/>
</dbReference>
<dbReference type="Pfam" id="PF25021">
    <property type="entry name" value="TEN_NHL"/>
    <property type="match status" value="1"/>
</dbReference>
<gene>
    <name evidence="4" type="ORF">MuYL_3918</name>
</gene>
<name>A0A223P0Z6_9SPHI</name>
<dbReference type="InterPro" id="IPR001258">
    <property type="entry name" value="NHL_repeat"/>
</dbReference>
<dbReference type="SUPFAM" id="SSF101898">
    <property type="entry name" value="NHL repeat"/>
    <property type="match status" value="2"/>
</dbReference>
<proteinExistence type="predicted"/>
<keyword evidence="1" id="KW-0677">Repeat</keyword>
<dbReference type="AlphaFoldDB" id="A0A223P0Z6"/>
<feature type="repeat" description="NHL" evidence="2">
    <location>
        <begin position="120"/>
        <end position="155"/>
    </location>
</feature>
<dbReference type="PANTHER" id="PTHR13833:SF71">
    <property type="entry name" value="NHL DOMAIN-CONTAINING PROTEIN"/>
    <property type="match status" value="1"/>
</dbReference>
<evidence type="ECO:0000313" key="5">
    <source>
        <dbReference type="Proteomes" id="UP000215002"/>
    </source>
</evidence>
<dbReference type="Proteomes" id="UP000215002">
    <property type="component" value="Chromosome"/>
</dbReference>
<organism evidence="4 5">
    <name type="scientific">Mucilaginibacter xinganensis</name>
    <dbReference type="NCBI Taxonomy" id="1234841"/>
    <lineage>
        <taxon>Bacteria</taxon>
        <taxon>Pseudomonadati</taxon>
        <taxon>Bacteroidota</taxon>
        <taxon>Sphingobacteriia</taxon>
        <taxon>Sphingobacteriales</taxon>
        <taxon>Sphingobacteriaceae</taxon>
        <taxon>Mucilaginibacter</taxon>
    </lineage>
</organism>
<dbReference type="EMBL" id="CP022743">
    <property type="protein sequence ID" value="ASU35803.1"/>
    <property type="molecule type" value="Genomic_DNA"/>
</dbReference>
<dbReference type="Gene3D" id="2.120.10.30">
    <property type="entry name" value="TolB, C-terminal domain"/>
    <property type="match status" value="6"/>
</dbReference>
<dbReference type="PROSITE" id="PS51257">
    <property type="entry name" value="PROKAR_LIPOPROTEIN"/>
    <property type="match status" value="1"/>
</dbReference>
<feature type="domain" description="Teneurin NHL" evidence="3">
    <location>
        <begin position="499"/>
        <end position="644"/>
    </location>
</feature>
<dbReference type="Pfam" id="PF01436">
    <property type="entry name" value="NHL"/>
    <property type="match status" value="4"/>
</dbReference>
<feature type="repeat" description="NHL" evidence="2">
    <location>
        <begin position="233"/>
        <end position="263"/>
    </location>
</feature>
<dbReference type="RefSeq" id="WP_170309768.1">
    <property type="nucleotide sequence ID" value="NZ_CP022743.1"/>
</dbReference>
<evidence type="ECO:0000256" key="2">
    <source>
        <dbReference type="PROSITE-ProRule" id="PRU00504"/>
    </source>
</evidence>
<protein>
    <recommendedName>
        <fullName evidence="3">Teneurin NHL domain-containing protein</fullName>
    </recommendedName>
</protein>
<accession>A0A223P0Z6</accession>
<sequence>MNLNTKPALSVNIIATCLLALTVLVSCGKKPQIKPDKPGKTDTTTHVDPPATLTAQVSTLTGANVSFTPPFKAITNIVIDKAGNAYVSDFITNTIDKITPDGTVSVFAGGGDLYKPDGTGTKASFLNPAGMAFDSKGNLIVADRNNYTIRKITPDGVVTTIAGQQLVHGQADGPAAQATFYFPYYVAVDVADNIYITDNNRLIRKLSNKGIVSTIAGGDSEGYADGVGTKALFNYPLGIVLDPAGNIFVADAGNGRVRKITPSGTVTTFAGGKTGSKNGVGSAAELTGACGITIDKANNLFVATGWYNQIRKITPAAVVTTVAGTGQKGTDNGPGAVATFAYAMDLAFDQSGTLYVVDADGYDVRKVTPAGITSTFTGNSPVPVNGLPGVATFYKPTGVVIGADGYIYVADAGNNIIRKVSADGVVSTYAGSGAAALRDGTLAAAAFNNPTGIAADQAGNLFVADSANNVIRTISNSGSVGSITLFVSSNGASGPLNYPVGVAVDAKGSVFYSNTAYNTICKIAGTDISTFSVGNNPGVTNGMFFYKPFGVAADVKGNIYVADAGNHRICKLNADGLETTLAGVATAGNSPVAGTADGTGITAYFNNPKGLAADTAGNIYVADTRNNKIRKITPKGVVTTIAGTGAAGINNGTGSNATFNSPSGIAVNASGTIIYVADTGNNLIRKITFK</sequence>
<feature type="repeat" description="NHL" evidence="2">
    <location>
        <begin position="605"/>
        <end position="635"/>
    </location>
</feature>
<evidence type="ECO:0000256" key="1">
    <source>
        <dbReference type="ARBA" id="ARBA00022737"/>
    </source>
</evidence>
<feature type="repeat" description="NHL" evidence="2">
    <location>
        <begin position="534"/>
        <end position="575"/>
    </location>
</feature>
<reference evidence="4 5" key="1">
    <citation type="submission" date="2017-08" db="EMBL/GenBank/DDBJ databases">
        <title>Complete genome sequence of Mucilaginibacter sp. strain BJC16-A31.</title>
        <authorList>
            <consortium name="Henan University of Science and Technology"/>
            <person name="You X."/>
        </authorList>
    </citation>
    <scope>NUCLEOTIDE SEQUENCE [LARGE SCALE GENOMIC DNA]</scope>
    <source>
        <strain evidence="4 5">BJC16-A31</strain>
    </source>
</reference>
<evidence type="ECO:0000259" key="3">
    <source>
        <dbReference type="Pfam" id="PF25021"/>
    </source>
</evidence>
<keyword evidence="5" id="KW-1185">Reference proteome</keyword>
<dbReference type="PANTHER" id="PTHR13833">
    <property type="match status" value="1"/>
</dbReference>
<dbReference type="InterPro" id="IPR056822">
    <property type="entry name" value="TEN_NHL"/>
</dbReference>
<dbReference type="KEGG" id="muc:MuYL_3918"/>